<sequence>MDPPSNARGAPREGPPEGVNKTVGSPVTDGSQEKQSGPHADPSPRPARLASPASSCRGGVAATPPPPTRQAPSAAAGGRSVKSIVEWLEGPKQPDSPPATNVASGPGRKTTSTVSVPSAVPDHHRHAHQGIAHAEDVEDYSLTYLNYKGLYQGAPLARCLDGVEEDLSKKSLEDIFKEAERNTASGRTVVNVTSPLSFSPAAAEEKTSTAVGEDVGASKHAASSGTKPANVEHAKVPRATAAGNAGAATGPANQGVSGVADGKIGVADPVATRTIATAGNQGSAAAPATGGPEGQEFIQRDPQEVEAF</sequence>
<organism evidence="2 3">
    <name type="scientific">Ophiocordyceps sinensis</name>
    <dbReference type="NCBI Taxonomy" id="72228"/>
    <lineage>
        <taxon>Eukaryota</taxon>
        <taxon>Fungi</taxon>
        <taxon>Dikarya</taxon>
        <taxon>Ascomycota</taxon>
        <taxon>Pezizomycotina</taxon>
        <taxon>Sordariomycetes</taxon>
        <taxon>Hypocreomycetidae</taxon>
        <taxon>Hypocreales</taxon>
        <taxon>Ophiocordycipitaceae</taxon>
        <taxon>Ophiocordyceps</taxon>
    </lineage>
</organism>
<proteinExistence type="predicted"/>
<feature type="compositionally biased region" description="Basic and acidic residues" evidence="1">
    <location>
        <begin position="298"/>
        <end position="308"/>
    </location>
</feature>
<evidence type="ECO:0000256" key="1">
    <source>
        <dbReference type="SAM" id="MobiDB-lite"/>
    </source>
</evidence>
<name>A0A8H4M0E6_9HYPO</name>
<reference evidence="2 3" key="1">
    <citation type="journal article" date="2020" name="Genome Biol. Evol.">
        <title>A new high-quality draft genome assembly of the Chinese cordyceps Ophiocordyceps sinensis.</title>
        <authorList>
            <person name="Shu R."/>
            <person name="Zhang J."/>
            <person name="Meng Q."/>
            <person name="Zhang H."/>
            <person name="Zhou G."/>
            <person name="Li M."/>
            <person name="Wu P."/>
            <person name="Zhao Y."/>
            <person name="Chen C."/>
            <person name="Qin Q."/>
        </authorList>
    </citation>
    <scope>NUCLEOTIDE SEQUENCE [LARGE SCALE GENOMIC DNA]</scope>
    <source>
        <strain evidence="2 3">IOZ07</strain>
    </source>
</reference>
<gene>
    <name evidence="2" type="ORF">G6O67_004338</name>
</gene>
<dbReference type="OrthoDB" id="5238042at2759"/>
<dbReference type="EMBL" id="JAAVMX010000005">
    <property type="protein sequence ID" value="KAF4507887.1"/>
    <property type="molecule type" value="Genomic_DNA"/>
</dbReference>
<dbReference type="Proteomes" id="UP000557566">
    <property type="component" value="Unassembled WGS sequence"/>
</dbReference>
<feature type="region of interest" description="Disordered" evidence="1">
    <location>
        <begin position="1"/>
        <end position="132"/>
    </location>
</feature>
<accession>A0A8H4M0E6</accession>
<feature type="region of interest" description="Disordered" evidence="1">
    <location>
        <begin position="278"/>
        <end position="308"/>
    </location>
</feature>
<feature type="compositionally biased region" description="Polar residues" evidence="1">
    <location>
        <begin position="98"/>
        <end position="116"/>
    </location>
</feature>
<protein>
    <submittedName>
        <fullName evidence="2">Uncharacterized protein</fullName>
    </submittedName>
</protein>
<feature type="region of interest" description="Disordered" evidence="1">
    <location>
        <begin position="200"/>
        <end position="232"/>
    </location>
</feature>
<keyword evidence="3" id="KW-1185">Reference proteome</keyword>
<evidence type="ECO:0000313" key="3">
    <source>
        <dbReference type="Proteomes" id="UP000557566"/>
    </source>
</evidence>
<feature type="compositionally biased region" description="Low complexity" evidence="1">
    <location>
        <begin position="46"/>
        <end position="55"/>
    </location>
</feature>
<feature type="compositionally biased region" description="Polar residues" evidence="1">
    <location>
        <begin position="22"/>
        <end position="35"/>
    </location>
</feature>
<evidence type="ECO:0000313" key="2">
    <source>
        <dbReference type="EMBL" id="KAF4507887.1"/>
    </source>
</evidence>
<comment type="caution">
    <text evidence="2">The sequence shown here is derived from an EMBL/GenBank/DDBJ whole genome shotgun (WGS) entry which is preliminary data.</text>
</comment>
<dbReference type="AlphaFoldDB" id="A0A8H4M0E6"/>